<evidence type="ECO:0000313" key="3">
    <source>
        <dbReference type="Proteomes" id="UP000775872"/>
    </source>
</evidence>
<accession>A0A9N9VZD8</accession>
<sequence>MATLFLVARLMGGLMTKFQRYADMFERWGGYDDDDDDDDDNDAGKQATGQVESRESSALLLECAE</sequence>
<dbReference type="Proteomes" id="UP000775872">
    <property type="component" value="Unassembled WGS sequence"/>
</dbReference>
<name>A0A9N9VZD8_9HYPO</name>
<dbReference type="EMBL" id="CABFOC020000002">
    <property type="protein sequence ID" value="CAH0041485.1"/>
    <property type="molecule type" value="Genomic_DNA"/>
</dbReference>
<gene>
    <name evidence="2" type="ORF">CSOL1703_00004279</name>
</gene>
<reference evidence="2 3" key="2">
    <citation type="submission" date="2021-10" db="EMBL/GenBank/DDBJ databases">
        <authorList>
            <person name="Piombo E."/>
        </authorList>
    </citation>
    <scope>NUCLEOTIDE SEQUENCE [LARGE SCALE GENOMIC DNA]</scope>
</reference>
<evidence type="ECO:0000313" key="2">
    <source>
        <dbReference type="EMBL" id="CAH0041485.1"/>
    </source>
</evidence>
<feature type="compositionally biased region" description="Acidic residues" evidence="1">
    <location>
        <begin position="32"/>
        <end position="41"/>
    </location>
</feature>
<organism evidence="2 3">
    <name type="scientific">Clonostachys solani</name>
    <dbReference type="NCBI Taxonomy" id="160281"/>
    <lineage>
        <taxon>Eukaryota</taxon>
        <taxon>Fungi</taxon>
        <taxon>Dikarya</taxon>
        <taxon>Ascomycota</taxon>
        <taxon>Pezizomycotina</taxon>
        <taxon>Sordariomycetes</taxon>
        <taxon>Hypocreomycetidae</taxon>
        <taxon>Hypocreales</taxon>
        <taxon>Bionectriaceae</taxon>
        <taxon>Clonostachys</taxon>
    </lineage>
</organism>
<reference evidence="3" key="1">
    <citation type="submission" date="2019-06" db="EMBL/GenBank/DDBJ databases">
        <authorList>
            <person name="Broberg M."/>
        </authorList>
    </citation>
    <scope>NUCLEOTIDE SEQUENCE [LARGE SCALE GENOMIC DNA]</scope>
</reference>
<proteinExistence type="predicted"/>
<dbReference type="AlphaFoldDB" id="A0A9N9VZD8"/>
<feature type="region of interest" description="Disordered" evidence="1">
    <location>
        <begin position="32"/>
        <end position="65"/>
    </location>
</feature>
<evidence type="ECO:0000256" key="1">
    <source>
        <dbReference type="SAM" id="MobiDB-lite"/>
    </source>
</evidence>
<comment type="caution">
    <text evidence="2">The sequence shown here is derived from an EMBL/GenBank/DDBJ whole genome shotgun (WGS) entry which is preliminary data.</text>
</comment>
<protein>
    <submittedName>
        <fullName evidence="2">Uncharacterized protein</fullName>
    </submittedName>
</protein>
<keyword evidence="3" id="KW-1185">Reference proteome</keyword>